<comment type="caution">
    <text evidence="2">The sequence shown here is derived from an EMBL/GenBank/DDBJ whole genome shotgun (WGS) entry which is preliminary data.</text>
</comment>
<reference evidence="2 3" key="1">
    <citation type="journal article" date="2012" name="J. Bacteriol.">
        <title>Genome Sequence of the Protease-Producing Bacterium Rheinheimera nanhaiensis E407-8T, Isolated from Deep-Sea Sediment of the South China Sea.</title>
        <authorList>
            <person name="Zhang X.-Y."/>
            <person name="Zhang Y.-J."/>
            <person name="Qin Q.-L."/>
            <person name="Xie B.-B."/>
            <person name="Chen X.-L."/>
            <person name="Zhou B.-C."/>
            <person name="Zhang Y.-Z."/>
        </authorList>
    </citation>
    <scope>NUCLEOTIDE SEQUENCE [LARGE SCALE GENOMIC DNA]</scope>
    <source>
        <strain evidence="2 3">E407-8</strain>
    </source>
</reference>
<evidence type="ECO:0000313" key="2">
    <source>
        <dbReference type="EMBL" id="GAB59646.1"/>
    </source>
</evidence>
<keyword evidence="1" id="KW-0812">Transmembrane</keyword>
<keyword evidence="1" id="KW-0472">Membrane</keyword>
<evidence type="ECO:0000313" key="3">
    <source>
        <dbReference type="Proteomes" id="UP000004374"/>
    </source>
</evidence>
<dbReference type="EMBL" id="BAFK01000015">
    <property type="protein sequence ID" value="GAB59646.1"/>
    <property type="molecule type" value="Genomic_DNA"/>
</dbReference>
<keyword evidence="1" id="KW-1133">Transmembrane helix</keyword>
<proteinExistence type="predicted"/>
<feature type="transmembrane region" description="Helical" evidence="1">
    <location>
        <begin position="12"/>
        <end position="30"/>
    </location>
</feature>
<accession>I1E018</accession>
<dbReference type="STRING" id="562729.RNAN_2652"/>
<dbReference type="AlphaFoldDB" id="I1E018"/>
<dbReference type="RefSeq" id="WP_008222433.1">
    <property type="nucleotide sequence ID" value="NZ_BAFK01000015.1"/>
</dbReference>
<dbReference type="Proteomes" id="UP000004374">
    <property type="component" value="Unassembled WGS sequence"/>
</dbReference>
<gene>
    <name evidence="2" type="ORF">RNAN_2652</name>
</gene>
<evidence type="ECO:0000256" key="1">
    <source>
        <dbReference type="SAM" id="Phobius"/>
    </source>
</evidence>
<sequence>MRLDKLCKVEHGFTLLASAGWVVLWAWLNLQLLHSLSWFS</sequence>
<name>I1E018_9GAMM</name>
<organism evidence="2 3">
    <name type="scientific">Rheinheimera nanhaiensis E407-8</name>
    <dbReference type="NCBI Taxonomy" id="562729"/>
    <lineage>
        <taxon>Bacteria</taxon>
        <taxon>Pseudomonadati</taxon>
        <taxon>Pseudomonadota</taxon>
        <taxon>Gammaproteobacteria</taxon>
        <taxon>Chromatiales</taxon>
        <taxon>Chromatiaceae</taxon>
        <taxon>Rheinheimera</taxon>
    </lineage>
</organism>
<keyword evidence="3" id="KW-1185">Reference proteome</keyword>
<protein>
    <submittedName>
        <fullName evidence="2">Uncharacterized protein</fullName>
    </submittedName>
</protein>